<dbReference type="RefSeq" id="WP_118943543.1">
    <property type="nucleotide sequence ID" value="NZ_CP032125.1"/>
</dbReference>
<name>A0A347UJ61_9RHOB</name>
<dbReference type="InterPro" id="IPR050114">
    <property type="entry name" value="UPF0173_UPF0282_UlaG_hydrolase"/>
</dbReference>
<dbReference type="PANTHER" id="PTHR43546">
    <property type="entry name" value="UPF0173 METAL-DEPENDENT HYDROLASE MJ1163-RELATED"/>
    <property type="match status" value="1"/>
</dbReference>
<dbReference type="EMBL" id="CP032125">
    <property type="protein sequence ID" value="AXX98889.1"/>
    <property type="molecule type" value="Genomic_DNA"/>
</dbReference>
<gene>
    <name evidence="4" type="ORF">BAR1_13705</name>
</gene>
<sequence length="231" mass="25176">MNIIWLGHSGFRIETGDLVLLIDPWITGNPLFPEDRRAEAIKGATHIFVTHGHGDHIGDTIAISHELGIPVHGIYDLMTWWGEKEEIKVVGFNKGGTVDLGAAQVTMVNATHSSSLGNGADGPIYGGHESGYVITTPDHVVYFSGDTDVMADMEIINDLHKPDIGILAAGGYFTMDMHRAGYAAKKFFDFKTVIPCHYRTFPLLAQSADELKAALPDVDVIEPKVLEPINL</sequence>
<evidence type="ECO:0000256" key="2">
    <source>
        <dbReference type="HAMAP-Rule" id="MF_00457"/>
    </source>
</evidence>
<dbReference type="AlphaFoldDB" id="A0A347UJ61"/>
<dbReference type="InterPro" id="IPR001279">
    <property type="entry name" value="Metallo-B-lactamas"/>
</dbReference>
<dbReference type="Proteomes" id="UP000261704">
    <property type="component" value="Chromosome"/>
</dbReference>
<dbReference type="OrthoDB" id="9789133at2"/>
<evidence type="ECO:0000313" key="5">
    <source>
        <dbReference type="Proteomes" id="UP000261704"/>
    </source>
</evidence>
<keyword evidence="1 2" id="KW-0378">Hydrolase</keyword>
<dbReference type="HAMAP" id="MF_00457">
    <property type="entry name" value="UPF0173"/>
    <property type="match status" value="1"/>
</dbReference>
<protein>
    <recommendedName>
        <fullName evidence="2">UPF0173 metal-dependent hydrolase BAR1_13705</fullName>
    </recommendedName>
</protein>
<feature type="domain" description="Metallo-beta-lactamase" evidence="3">
    <location>
        <begin position="7"/>
        <end position="197"/>
    </location>
</feature>
<dbReference type="KEGG" id="pamo:BAR1_13705"/>
<evidence type="ECO:0000313" key="4">
    <source>
        <dbReference type="EMBL" id="AXX98889.1"/>
    </source>
</evidence>
<reference evidence="4 5" key="1">
    <citation type="submission" date="2018-09" db="EMBL/GenBank/DDBJ databases">
        <title>Profundibacter amoris BAR1 gen. nov., sp. nov., a new member of the Roseobacter clade isolated at Lokis Castle Vent Field on the Arctic Mid-Oceanic Ridge.</title>
        <authorList>
            <person name="Le Moine Bauer S."/>
            <person name="Sjoeberg A.G."/>
            <person name="L'Haridon S."/>
            <person name="Stokke R."/>
            <person name="Roalkvam I."/>
            <person name="Steen I.H."/>
            <person name="Dahle H."/>
        </authorList>
    </citation>
    <scope>NUCLEOTIDE SEQUENCE [LARGE SCALE GENOMIC DNA]</scope>
    <source>
        <strain evidence="4 5">BAR1</strain>
    </source>
</reference>
<accession>A0A347UJ61</accession>
<evidence type="ECO:0000259" key="3">
    <source>
        <dbReference type="SMART" id="SM00849"/>
    </source>
</evidence>
<dbReference type="InterPro" id="IPR036866">
    <property type="entry name" value="RibonucZ/Hydroxyglut_hydro"/>
</dbReference>
<dbReference type="SUPFAM" id="SSF56281">
    <property type="entry name" value="Metallo-hydrolase/oxidoreductase"/>
    <property type="match status" value="1"/>
</dbReference>
<comment type="similarity">
    <text evidence="2">Belongs to the UPF0173 family.</text>
</comment>
<dbReference type="Pfam" id="PF12706">
    <property type="entry name" value="Lactamase_B_2"/>
    <property type="match status" value="1"/>
</dbReference>
<organism evidence="4 5">
    <name type="scientific">Profundibacter amoris</name>
    <dbReference type="NCBI Taxonomy" id="2171755"/>
    <lineage>
        <taxon>Bacteria</taxon>
        <taxon>Pseudomonadati</taxon>
        <taxon>Pseudomonadota</taxon>
        <taxon>Alphaproteobacteria</taxon>
        <taxon>Rhodobacterales</taxon>
        <taxon>Paracoccaceae</taxon>
        <taxon>Profundibacter</taxon>
    </lineage>
</organism>
<dbReference type="GO" id="GO:0016787">
    <property type="term" value="F:hydrolase activity"/>
    <property type="evidence" value="ECO:0007669"/>
    <property type="project" value="UniProtKB-UniRule"/>
</dbReference>
<keyword evidence="5" id="KW-1185">Reference proteome</keyword>
<dbReference type="SMART" id="SM00849">
    <property type="entry name" value="Lactamase_B"/>
    <property type="match status" value="1"/>
</dbReference>
<proteinExistence type="inferred from homology"/>
<dbReference type="InterPro" id="IPR022877">
    <property type="entry name" value="UPF0173"/>
</dbReference>
<dbReference type="PANTHER" id="PTHR43546:SF3">
    <property type="entry name" value="UPF0173 METAL-DEPENDENT HYDROLASE MJ1163"/>
    <property type="match status" value="1"/>
</dbReference>
<dbReference type="Gene3D" id="3.60.15.10">
    <property type="entry name" value="Ribonuclease Z/Hydroxyacylglutathione hydrolase-like"/>
    <property type="match status" value="1"/>
</dbReference>
<dbReference type="NCBIfam" id="NF001911">
    <property type="entry name" value="PRK00685.1"/>
    <property type="match status" value="1"/>
</dbReference>
<evidence type="ECO:0000256" key="1">
    <source>
        <dbReference type="ARBA" id="ARBA00022801"/>
    </source>
</evidence>